<gene>
    <name evidence="6" type="ORF">IAB12_06215</name>
</gene>
<evidence type="ECO:0000313" key="7">
    <source>
        <dbReference type="Proteomes" id="UP000823936"/>
    </source>
</evidence>
<dbReference type="GO" id="GO:0005737">
    <property type="term" value="C:cytoplasm"/>
    <property type="evidence" value="ECO:0007669"/>
    <property type="project" value="UniProtKB-SubCell"/>
</dbReference>
<dbReference type="SUPFAM" id="SSF55594">
    <property type="entry name" value="HPr-like"/>
    <property type="match status" value="1"/>
</dbReference>
<reference evidence="6" key="2">
    <citation type="submission" date="2021-04" db="EMBL/GenBank/DDBJ databases">
        <authorList>
            <person name="Gilroy R."/>
        </authorList>
    </citation>
    <scope>NUCLEOTIDE SEQUENCE</scope>
    <source>
        <strain evidence="6">Gambia11-129</strain>
    </source>
</reference>
<organism evidence="6 7">
    <name type="scientific">Candidatus Ornithospirochaeta avicola</name>
    <dbReference type="NCBI Taxonomy" id="2840896"/>
    <lineage>
        <taxon>Bacteria</taxon>
        <taxon>Pseudomonadati</taxon>
        <taxon>Spirochaetota</taxon>
        <taxon>Spirochaetia</taxon>
        <taxon>Spirochaetales</taxon>
        <taxon>Spirochaetaceae</taxon>
        <taxon>Spirochaetaceae incertae sedis</taxon>
        <taxon>Candidatus Ornithospirochaeta</taxon>
    </lineage>
</organism>
<dbReference type="CDD" id="cd00367">
    <property type="entry name" value="PTS-HPr_like"/>
    <property type="match status" value="1"/>
</dbReference>
<evidence type="ECO:0000259" key="5">
    <source>
        <dbReference type="PROSITE" id="PS51350"/>
    </source>
</evidence>
<evidence type="ECO:0000256" key="4">
    <source>
        <dbReference type="ARBA" id="ARBA00022683"/>
    </source>
</evidence>
<feature type="domain" description="HPr" evidence="5">
    <location>
        <begin position="1"/>
        <end position="85"/>
    </location>
</feature>
<proteinExistence type="inferred from homology"/>
<keyword evidence="3" id="KW-0963">Cytoplasm</keyword>
<dbReference type="Pfam" id="PF00381">
    <property type="entry name" value="PTS-HPr"/>
    <property type="match status" value="1"/>
</dbReference>
<evidence type="ECO:0000256" key="2">
    <source>
        <dbReference type="ARBA" id="ARBA00010736"/>
    </source>
</evidence>
<dbReference type="NCBIfam" id="TIGR01003">
    <property type="entry name" value="PTS_HPr_family"/>
    <property type="match status" value="1"/>
</dbReference>
<accession>A0A9D1PTB9</accession>
<dbReference type="PRINTS" id="PR00107">
    <property type="entry name" value="PHOSPHOCPHPR"/>
</dbReference>
<evidence type="ECO:0000256" key="3">
    <source>
        <dbReference type="ARBA" id="ARBA00022490"/>
    </source>
</evidence>
<keyword evidence="4" id="KW-0598">Phosphotransferase system</keyword>
<reference evidence="6" key="1">
    <citation type="journal article" date="2021" name="PeerJ">
        <title>Extensive microbial diversity within the chicken gut microbiome revealed by metagenomics and culture.</title>
        <authorList>
            <person name="Gilroy R."/>
            <person name="Ravi A."/>
            <person name="Getino M."/>
            <person name="Pursley I."/>
            <person name="Horton D.L."/>
            <person name="Alikhan N.F."/>
            <person name="Baker D."/>
            <person name="Gharbi K."/>
            <person name="Hall N."/>
            <person name="Watson M."/>
            <person name="Adriaenssens E.M."/>
            <person name="Foster-Nyarko E."/>
            <person name="Jarju S."/>
            <person name="Secka A."/>
            <person name="Antonio M."/>
            <person name="Oren A."/>
            <person name="Chaudhuri R.R."/>
            <person name="La Ragione R."/>
            <person name="Hildebrand F."/>
            <person name="Pallen M.J."/>
        </authorList>
    </citation>
    <scope>NUCLEOTIDE SEQUENCE</scope>
    <source>
        <strain evidence="6">Gambia11-129</strain>
    </source>
</reference>
<dbReference type="Proteomes" id="UP000823936">
    <property type="component" value="Unassembled WGS sequence"/>
</dbReference>
<comment type="similarity">
    <text evidence="2">Belongs to the HPr family.</text>
</comment>
<dbReference type="PANTHER" id="PTHR33705:SF2">
    <property type="entry name" value="PHOSPHOCARRIER PROTEIN NPR"/>
    <property type="match status" value="1"/>
</dbReference>
<dbReference type="InterPro" id="IPR000032">
    <property type="entry name" value="HPr-like"/>
</dbReference>
<protein>
    <submittedName>
        <fullName evidence="6">HPr family phosphocarrier protein</fullName>
    </submittedName>
</protein>
<sequence>MKEFTYQVKDELGIHARPAGQLVKKASQFKSNITITAPKGMADLKRIMALMKLSVKQNDSVTVKCEGEDEEKAALELEEFFKTNL</sequence>
<evidence type="ECO:0000256" key="1">
    <source>
        <dbReference type="ARBA" id="ARBA00004496"/>
    </source>
</evidence>
<dbReference type="AlphaFoldDB" id="A0A9D1PTB9"/>
<name>A0A9D1PTB9_9SPIO</name>
<dbReference type="GO" id="GO:0009401">
    <property type="term" value="P:phosphoenolpyruvate-dependent sugar phosphotransferase system"/>
    <property type="evidence" value="ECO:0007669"/>
    <property type="project" value="UniProtKB-KW"/>
</dbReference>
<dbReference type="Gene3D" id="3.30.1340.10">
    <property type="entry name" value="HPr-like"/>
    <property type="match status" value="1"/>
</dbReference>
<dbReference type="InterPro" id="IPR035895">
    <property type="entry name" value="HPr-like_sf"/>
</dbReference>
<dbReference type="PROSITE" id="PS51350">
    <property type="entry name" value="PTS_HPR_DOM"/>
    <property type="match status" value="1"/>
</dbReference>
<comment type="caution">
    <text evidence="6">The sequence shown here is derived from an EMBL/GenBank/DDBJ whole genome shotgun (WGS) entry which is preliminary data.</text>
</comment>
<comment type="subcellular location">
    <subcellularLocation>
        <location evidence="1">Cytoplasm</location>
    </subcellularLocation>
</comment>
<evidence type="ECO:0000313" key="6">
    <source>
        <dbReference type="EMBL" id="HIV99351.1"/>
    </source>
</evidence>
<dbReference type="PANTHER" id="PTHR33705">
    <property type="entry name" value="PHOSPHOCARRIER PROTEIN HPR"/>
    <property type="match status" value="1"/>
</dbReference>
<dbReference type="InterPro" id="IPR050399">
    <property type="entry name" value="HPr"/>
</dbReference>
<dbReference type="EMBL" id="DXHU01000023">
    <property type="protein sequence ID" value="HIV99351.1"/>
    <property type="molecule type" value="Genomic_DNA"/>
</dbReference>